<feature type="domain" description="Fibronectin type-III" evidence="40">
    <location>
        <begin position="4110"/>
        <end position="4199"/>
    </location>
</feature>
<dbReference type="FunFam" id="2.60.40.10:FF:000478">
    <property type="entry name" value="Protein tyrosine phosphatase, receptor type Q"/>
    <property type="match status" value="3"/>
</dbReference>
<feature type="domain" description="Fibronectin type-III" evidence="40">
    <location>
        <begin position="4299"/>
        <end position="4388"/>
    </location>
</feature>
<evidence type="ECO:0000256" key="15">
    <source>
        <dbReference type="ARBA" id="ARBA00022989"/>
    </source>
</evidence>
<keyword evidence="17 33" id="KW-0472">Membrane</keyword>
<keyword evidence="22" id="KW-0966">Cell projection</keyword>
<dbReference type="Pfam" id="PF05270">
    <property type="entry name" value="AbfB"/>
    <property type="match status" value="1"/>
</dbReference>
<dbReference type="Pfam" id="PF00041">
    <property type="entry name" value="fn3"/>
    <property type="match status" value="17"/>
</dbReference>
<feature type="chain" id="PRO_5007586987" description="Phosphatidylinositol phosphatase PTPRQ" evidence="34">
    <location>
        <begin position="22"/>
        <end position="5845"/>
    </location>
</feature>
<dbReference type="PANTHER" id="PTHR46957">
    <property type="entry name" value="CYTOKINE RECEPTOR"/>
    <property type="match status" value="1"/>
</dbReference>
<evidence type="ECO:0000259" key="38">
    <source>
        <dbReference type="PROSITE" id="PS50056"/>
    </source>
</evidence>
<feature type="domain" description="VWFD" evidence="41">
    <location>
        <begin position="473"/>
        <end position="646"/>
    </location>
</feature>
<keyword evidence="14" id="KW-0904">Protein phosphatase</keyword>
<feature type="region of interest" description="Disordered" evidence="32">
    <location>
        <begin position="4279"/>
        <end position="4301"/>
    </location>
</feature>
<protein>
    <recommendedName>
        <fullName evidence="29">Phosphatidylinositol phosphatase PTPRQ</fullName>
        <ecNumber evidence="7">3.1.3.67</ecNumber>
        <ecNumber evidence="6">3.1.3.86</ecNumber>
        <ecNumber evidence="5">3.1.3.95</ecNumber>
    </recommendedName>
    <alternativeName>
        <fullName evidence="30">Receptor-type tyrosine-protein phosphatase Q</fullName>
    </alternativeName>
</protein>
<feature type="domain" description="Fibronectin type-III" evidence="40">
    <location>
        <begin position="5181"/>
        <end position="5282"/>
    </location>
</feature>
<dbReference type="FunFam" id="2.60.40.10:FF:001266">
    <property type="entry name" value="Protein tyrosine phosphatase, receptor type Q"/>
    <property type="match status" value="1"/>
</dbReference>
<dbReference type="InterPro" id="IPR058753">
    <property type="entry name" value="TIL_OTOGL_Mucin"/>
</dbReference>
<gene>
    <name evidence="42" type="primary">PTPRQ</name>
    <name evidence="42" type="ORF">Y1Q_0019872</name>
</gene>
<feature type="domain" description="Fibronectin type-III" evidence="40">
    <location>
        <begin position="3593"/>
        <end position="3688"/>
    </location>
</feature>
<keyword evidence="13" id="KW-0378">Hydrolase</keyword>
<keyword evidence="16" id="KW-0443">Lipid metabolism</keyword>
<dbReference type="FunFam" id="2.60.40.10:FF:000937">
    <property type="entry name" value="phosphatidylinositol phosphatase PTPRQ isoform X1"/>
    <property type="match status" value="1"/>
</dbReference>
<feature type="compositionally biased region" description="Acidic residues" evidence="32">
    <location>
        <begin position="4443"/>
        <end position="4453"/>
    </location>
</feature>
<comment type="catalytic activity">
    <reaction evidence="24">
        <text>a 1,2-diacyl-sn-glycero-3-phospho-(1D-myo-inositol-3,4,5-trisphosphate) + H2O = a 1,2-diacyl-sn-glycero-3-phospho-(1D-myo-inositol-4,5-bisphosphate) + phosphate</text>
        <dbReference type="Rhea" id="RHEA:25017"/>
        <dbReference type="ChEBI" id="CHEBI:15377"/>
        <dbReference type="ChEBI" id="CHEBI:43474"/>
        <dbReference type="ChEBI" id="CHEBI:57836"/>
        <dbReference type="ChEBI" id="CHEBI:58456"/>
        <dbReference type="EC" id="3.1.3.67"/>
    </reaction>
    <physiologicalReaction direction="left-to-right" evidence="24">
        <dbReference type="Rhea" id="RHEA:25018"/>
    </physiologicalReaction>
</comment>
<evidence type="ECO:0000256" key="28">
    <source>
        <dbReference type="ARBA" id="ARBA00063599"/>
    </source>
</evidence>
<dbReference type="PROSITE" id="PS50041">
    <property type="entry name" value="C_TYPE_LECTIN_2"/>
    <property type="match status" value="1"/>
</dbReference>
<feature type="domain" description="Fibronectin type-III" evidence="40">
    <location>
        <begin position="3744"/>
        <end position="3835"/>
    </location>
</feature>
<dbReference type="GO" id="GO:0046556">
    <property type="term" value="F:alpha-L-arabinofuranosidase activity"/>
    <property type="evidence" value="ECO:0007669"/>
    <property type="project" value="InterPro"/>
</dbReference>
<evidence type="ECO:0000256" key="30">
    <source>
        <dbReference type="ARBA" id="ARBA00082323"/>
    </source>
</evidence>
<dbReference type="FunFam" id="2.60.40.10:FF:002575">
    <property type="entry name" value="Protein tyrosine phosphatase, receptor type Q"/>
    <property type="match status" value="1"/>
</dbReference>
<dbReference type="SUPFAM" id="SSF110221">
    <property type="entry name" value="AbfB domain"/>
    <property type="match status" value="1"/>
</dbReference>
<feature type="domain" description="Fibronectin type-III" evidence="40">
    <location>
        <begin position="3403"/>
        <end position="3493"/>
    </location>
</feature>
<feature type="domain" description="Fibronectin type-III" evidence="40">
    <location>
        <begin position="4687"/>
        <end position="4777"/>
    </location>
</feature>
<dbReference type="InterPro" id="IPR000742">
    <property type="entry name" value="EGF"/>
</dbReference>
<evidence type="ECO:0000256" key="31">
    <source>
        <dbReference type="PROSITE-ProRule" id="PRU00076"/>
    </source>
</evidence>
<comment type="catalytic activity">
    <reaction evidence="26">
        <text>a 1,2-diacyl-sn-glycero-3-phospho-(1D-myo-inositol-3,5-bisphosphate) + H2O = a 1,2-diacyl-sn-glycero-3-phospho-(1D-myo-inositol-3-phosphate) + phosphate</text>
        <dbReference type="Rhea" id="RHEA:32955"/>
        <dbReference type="ChEBI" id="CHEBI:15377"/>
        <dbReference type="ChEBI" id="CHEBI:43474"/>
        <dbReference type="ChEBI" id="CHEBI:57923"/>
        <dbReference type="ChEBI" id="CHEBI:58088"/>
    </reaction>
    <physiologicalReaction direction="left-to-right" evidence="26">
        <dbReference type="Rhea" id="RHEA:32956"/>
    </physiologicalReaction>
</comment>
<evidence type="ECO:0000256" key="7">
    <source>
        <dbReference type="ARBA" id="ARBA00013015"/>
    </source>
</evidence>
<keyword evidence="10 33" id="KW-0812">Transmembrane</keyword>
<dbReference type="InterPro" id="IPR013783">
    <property type="entry name" value="Ig-like_fold"/>
</dbReference>
<organism evidence="42 43">
    <name type="scientific">Alligator mississippiensis</name>
    <name type="common">American alligator</name>
    <dbReference type="NCBI Taxonomy" id="8496"/>
    <lineage>
        <taxon>Eukaryota</taxon>
        <taxon>Metazoa</taxon>
        <taxon>Chordata</taxon>
        <taxon>Craniata</taxon>
        <taxon>Vertebrata</taxon>
        <taxon>Euteleostomi</taxon>
        <taxon>Archelosauria</taxon>
        <taxon>Archosauria</taxon>
        <taxon>Crocodylia</taxon>
        <taxon>Alligatoridae</taxon>
        <taxon>Alligatorinae</taxon>
        <taxon>Alligator</taxon>
    </lineage>
</organism>
<feature type="domain" description="Fibronectin type-III" evidence="40">
    <location>
        <begin position="5078"/>
        <end position="5176"/>
    </location>
</feature>
<evidence type="ECO:0000313" key="42">
    <source>
        <dbReference type="EMBL" id="KYO47829.1"/>
    </source>
</evidence>
<evidence type="ECO:0000256" key="26">
    <source>
        <dbReference type="ARBA" id="ARBA00052324"/>
    </source>
</evidence>
<dbReference type="Pfam" id="PF00094">
    <property type="entry name" value="VWD"/>
    <property type="match status" value="4"/>
</dbReference>
<feature type="domain" description="Tyrosine specific protein phosphatases" evidence="38">
    <location>
        <begin position="5707"/>
        <end position="5778"/>
    </location>
</feature>
<evidence type="ECO:0000256" key="17">
    <source>
        <dbReference type="ARBA" id="ARBA00023136"/>
    </source>
</evidence>
<dbReference type="GO" id="GO:0046373">
    <property type="term" value="P:L-arabinose metabolic process"/>
    <property type="evidence" value="ECO:0007669"/>
    <property type="project" value="InterPro"/>
</dbReference>
<evidence type="ECO:0000256" key="10">
    <source>
        <dbReference type="ARBA" id="ARBA00022692"/>
    </source>
</evidence>
<evidence type="ECO:0000256" key="23">
    <source>
        <dbReference type="ARBA" id="ARBA00023377"/>
    </source>
</evidence>
<dbReference type="FunFam" id="2.60.40.10:FF:001685">
    <property type="entry name" value="phosphatidylinositol phosphatase PTPRQ isoform X2"/>
    <property type="match status" value="1"/>
</dbReference>
<keyword evidence="21" id="KW-1208">Phospholipid metabolism</keyword>
<dbReference type="GO" id="GO:0052629">
    <property type="term" value="F:phosphatidylinositol-3,5-bisphosphate 3-phosphatase activity"/>
    <property type="evidence" value="ECO:0007669"/>
    <property type="project" value="UniProtKB-EC"/>
</dbReference>
<feature type="domain" description="VWFC" evidence="39">
    <location>
        <begin position="1873"/>
        <end position="1945"/>
    </location>
</feature>
<evidence type="ECO:0000259" key="40">
    <source>
        <dbReference type="PROSITE" id="PS50853"/>
    </source>
</evidence>
<dbReference type="Pfam" id="PF01826">
    <property type="entry name" value="TIL"/>
    <property type="match status" value="1"/>
</dbReference>
<evidence type="ECO:0000259" key="35">
    <source>
        <dbReference type="PROSITE" id="PS50026"/>
    </source>
</evidence>
<evidence type="ECO:0000256" key="22">
    <source>
        <dbReference type="ARBA" id="ARBA00023273"/>
    </source>
</evidence>
<dbReference type="InterPro" id="IPR036195">
    <property type="entry name" value="AbfB_ABD_sf"/>
</dbReference>
<dbReference type="PROSITE" id="PS51233">
    <property type="entry name" value="VWFD"/>
    <property type="match status" value="4"/>
</dbReference>
<dbReference type="SMART" id="SM00060">
    <property type="entry name" value="FN3"/>
    <property type="match status" value="25"/>
</dbReference>
<dbReference type="CDD" id="cd00037">
    <property type="entry name" value="CLECT"/>
    <property type="match status" value="1"/>
</dbReference>
<keyword evidence="8" id="KW-1003">Cell membrane</keyword>
<comment type="catalytic activity">
    <reaction evidence="23">
        <text>a 1,2-diacyl-sn-glycero-3-phospho-(1D-myo-inositol-3,4,5-trisphosphate) + H2O = a 1,2-diacyl-sn-glycero-3-phospho-(1D-myo-inositol-3,4-bisphosphate) + phosphate</text>
        <dbReference type="Rhea" id="RHEA:25528"/>
        <dbReference type="ChEBI" id="CHEBI:15377"/>
        <dbReference type="ChEBI" id="CHEBI:43474"/>
        <dbReference type="ChEBI" id="CHEBI:57658"/>
        <dbReference type="ChEBI" id="CHEBI:57836"/>
        <dbReference type="EC" id="3.1.3.86"/>
    </reaction>
    <physiologicalReaction direction="left-to-right" evidence="23">
        <dbReference type="Rhea" id="RHEA:25529"/>
    </physiologicalReaction>
</comment>
<keyword evidence="12" id="KW-0677">Repeat</keyword>
<evidence type="ECO:0000256" key="20">
    <source>
        <dbReference type="ARBA" id="ARBA00023180"/>
    </source>
</evidence>
<feature type="domain" description="Fibronectin type-III" evidence="40">
    <location>
        <begin position="3056"/>
        <end position="3142"/>
    </location>
</feature>
<evidence type="ECO:0000256" key="14">
    <source>
        <dbReference type="ARBA" id="ARBA00022912"/>
    </source>
</evidence>
<comment type="similarity">
    <text evidence="4">Belongs to the protein-tyrosine phosphatase family. Receptor class 2A subfamily.</text>
</comment>
<dbReference type="SMART" id="SM00404">
    <property type="entry name" value="PTPc_motif"/>
    <property type="match status" value="1"/>
</dbReference>
<dbReference type="EC" id="3.1.3.86" evidence="6"/>
<dbReference type="FunFam" id="2.60.40.10:FF:001431">
    <property type="entry name" value="phosphatidylinositol phosphatase PTPRQ isoform X1"/>
    <property type="match status" value="1"/>
</dbReference>
<dbReference type="GO" id="GO:0009925">
    <property type="term" value="C:basal plasma membrane"/>
    <property type="evidence" value="ECO:0007669"/>
    <property type="project" value="UniProtKB-SubCell"/>
</dbReference>
<dbReference type="InterPro" id="IPR050713">
    <property type="entry name" value="RTP_Phos/Ushers"/>
</dbReference>
<evidence type="ECO:0000313" key="43">
    <source>
        <dbReference type="Proteomes" id="UP000050525"/>
    </source>
</evidence>
<dbReference type="EMBL" id="AKHW03000416">
    <property type="protein sequence ID" value="KYO47829.1"/>
    <property type="molecule type" value="Genomic_DNA"/>
</dbReference>
<evidence type="ECO:0000256" key="32">
    <source>
        <dbReference type="SAM" id="MobiDB-lite"/>
    </source>
</evidence>
<feature type="domain" description="VWFD" evidence="41">
    <location>
        <begin position="938"/>
        <end position="1106"/>
    </location>
</feature>
<feature type="domain" description="Fibronectin type-III" evidence="40">
    <location>
        <begin position="4779"/>
        <end position="4872"/>
    </location>
</feature>
<evidence type="ECO:0000256" key="19">
    <source>
        <dbReference type="ARBA" id="ARBA00023170"/>
    </source>
</evidence>
<dbReference type="InterPro" id="IPR003595">
    <property type="entry name" value="Tyr_Pase_cat"/>
</dbReference>
<dbReference type="InterPro" id="IPR002919">
    <property type="entry name" value="TIL_dom"/>
</dbReference>
<dbReference type="SUPFAM" id="SSF49265">
    <property type="entry name" value="Fibronectin type III"/>
    <property type="match status" value="14"/>
</dbReference>
<dbReference type="Pfam" id="PF25960">
    <property type="entry name" value="Fn1-VW_OTOGL"/>
    <property type="match status" value="1"/>
</dbReference>
<feature type="domain" description="Fibronectin type-III" evidence="40">
    <location>
        <begin position="4876"/>
        <end position="4962"/>
    </location>
</feature>
<keyword evidence="15 33" id="KW-1133">Transmembrane helix</keyword>
<evidence type="ECO:0000256" key="13">
    <source>
        <dbReference type="ARBA" id="ARBA00022801"/>
    </source>
</evidence>
<dbReference type="PRINTS" id="PR00700">
    <property type="entry name" value="PRTYPHPHTASE"/>
</dbReference>
<keyword evidence="43" id="KW-1185">Reference proteome</keyword>
<evidence type="ECO:0000256" key="18">
    <source>
        <dbReference type="ARBA" id="ARBA00023157"/>
    </source>
</evidence>
<evidence type="ECO:0000259" key="36">
    <source>
        <dbReference type="PROSITE" id="PS50041"/>
    </source>
</evidence>
<feature type="region of interest" description="Disordered" evidence="32">
    <location>
        <begin position="4443"/>
        <end position="4481"/>
    </location>
</feature>
<comment type="catalytic activity">
    <reaction evidence="25">
        <text>a 1,2-diacyl-sn-glycero-3-phospho-(1D-myo-inositol-3,5-bisphosphate) + H2O = a 1,2-diacyl-sn-glycero-3-phospho-(1D-myo-inositol-5-phosphate) + phosphate</text>
        <dbReference type="Rhea" id="RHEA:39019"/>
        <dbReference type="ChEBI" id="CHEBI:15377"/>
        <dbReference type="ChEBI" id="CHEBI:43474"/>
        <dbReference type="ChEBI" id="CHEBI:57795"/>
        <dbReference type="ChEBI" id="CHEBI:57923"/>
        <dbReference type="EC" id="3.1.3.95"/>
    </reaction>
    <physiologicalReaction direction="left-to-right" evidence="25">
        <dbReference type="Rhea" id="RHEA:39020"/>
    </physiologicalReaction>
</comment>
<comment type="caution">
    <text evidence="42">The sequence shown here is derived from an EMBL/GenBank/DDBJ whole genome shotgun (WGS) entry which is preliminary data.</text>
</comment>
<feature type="domain" description="Fibronectin type-III" evidence="40">
    <location>
        <begin position="3229"/>
        <end position="3315"/>
    </location>
</feature>
<evidence type="ECO:0000256" key="34">
    <source>
        <dbReference type="SAM" id="SignalP"/>
    </source>
</evidence>
<evidence type="ECO:0000256" key="5">
    <source>
        <dbReference type="ARBA" id="ARBA00012903"/>
    </source>
</evidence>
<dbReference type="Pfam" id="PF25962">
    <property type="entry name" value="TIL_OTOGL_Mucin"/>
    <property type="match status" value="1"/>
</dbReference>
<keyword evidence="20" id="KW-0325">Glycoprotein</keyword>
<keyword evidence="9" id="KW-0964">Secreted</keyword>
<feature type="region of interest" description="Disordered" evidence="32">
    <location>
        <begin position="1429"/>
        <end position="1448"/>
    </location>
</feature>
<comment type="subcellular location">
    <subcellularLocation>
        <location evidence="1">Apical cell membrane</location>
        <topology evidence="1">Single-pass type I membrane protein</topology>
    </subcellularLocation>
    <subcellularLocation>
        <location evidence="27">Basal cell membrane</location>
        <topology evidence="27">Single-pass type I membrane protein</topology>
    </subcellularLocation>
    <subcellularLocation>
        <location evidence="3">Cell projection</location>
        <location evidence="3">Stereocilium</location>
    </subcellularLocation>
    <subcellularLocation>
        <location evidence="2">Secreted</location>
    </subcellularLocation>
</comment>
<dbReference type="PROSITE" id="PS50055">
    <property type="entry name" value="TYR_PHOSPHATASE_PTP"/>
    <property type="match status" value="1"/>
</dbReference>
<feature type="domain" description="Tyrosine-protein phosphatase" evidence="37">
    <location>
        <begin position="5531"/>
        <end position="5787"/>
    </location>
</feature>
<evidence type="ECO:0000256" key="1">
    <source>
        <dbReference type="ARBA" id="ARBA00004247"/>
    </source>
</evidence>
<evidence type="ECO:0000256" key="24">
    <source>
        <dbReference type="ARBA" id="ARBA00043760"/>
    </source>
</evidence>
<dbReference type="Pfam" id="PF00102">
    <property type="entry name" value="Y_phosphatase"/>
    <property type="match status" value="1"/>
</dbReference>
<name>A0A151PFP9_ALLMI</name>
<dbReference type="Proteomes" id="UP000050525">
    <property type="component" value="Unassembled WGS sequence"/>
</dbReference>
<dbReference type="PROSITE" id="PS00383">
    <property type="entry name" value="TYR_PHOSPHATASE_1"/>
    <property type="match status" value="1"/>
</dbReference>
<dbReference type="SMART" id="SM00215">
    <property type="entry name" value="VWC_out"/>
    <property type="match status" value="1"/>
</dbReference>
<dbReference type="CDD" id="cd23401">
    <property type="entry name" value="beta-trefoil_ABD_OTOGL"/>
    <property type="match status" value="1"/>
</dbReference>
<dbReference type="InterPro" id="IPR016187">
    <property type="entry name" value="CTDL_fold"/>
</dbReference>
<dbReference type="GO" id="GO:0032420">
    <property type="term" value="C:stereocilium"/>
    <property type="evidence" value="ECO:0007669"/>
    <property type="project" value="UniProtKB-SubCell"/>
</dbReference>
<dbReference type="InterPro" id="IPR016130">
    <property type="entry name" value="Tyr_Pase_AS"/>
</dbReference>
<comment type="caution">
    <text evidence="31">Lacks conserved residue(s) required for the propagation of feature annotation.</text>
</comment>
<dbReference type="InterPro" id="IPR001846">
    <property type="entry name" value="VWF_type-D"/>
</dbReference>
<dbReference type="InterPro" id="IPR000242">
    <property type="entry name" value="PTP_cat"/>
</dbReference>
<dbReference type="FunFam" id="3.90.190.10:FF:000041">
    <property type="entry name" value="phosphatidylinositol phosphatase PTPRQ isoform X1"/>
    <property type="match status" value="1"/>
</dbReference>
<feature type="domain" description="Fibronectin type-III" evidence="40">
    <location>
        <begin position="4204"/>
        <end position="4294"/>
    </location>
</feature>
<evidence type="ECO:0000256" key="3">
    <source>
        <dbReference type="ARBA" id="ARBA00004645"/>
    </source>
</evidence>
<dbReference type="GO" id="GO:0006629">
    <property type="term" value="P:lipid metabolic process"/>
    <property type="evidence" value="ECO:0007669"/>
    <property type="project" value="UniProtKB-KW"/>
</dbReference>
<dbReference type="InterPro" id="IPR001007">
    <property type="entry name" value="VWF_dom"/>
</dbReference>
<dbReference type="Gene3D" id="3.10.100.10">
    <property type="entry name" value="Mannose-Binding Protein A, subunit A"/>
    <property type="match status" value="1"/>
</dbReference>
<sequence length="5845" mass="653097">MIPWSIFLVHSLLFSLQGSYCKFSLLKRTLRNEFNATRQKRDLLAAETETVSPQSRLHGPFIQSPSPSGGTCPQECLNGATCTEAGACDCQTFQAQGKRCQIVPNAGKERNGICKSWGQYNFETFDGIYYYFPGNCSYIFAKDCSAPEPQYTVWVHNSPQCDGSVYSCLRSISLFFSNQEEIVILGHEVRKEGIRLTLPQTIGNVFFERLADYILVKTTFGFSLAWDGSSGIYMKLTEEHKGKPCGLCGNFNGNKSDDLVIQNIGHYTEDIAVFANSWSVQTLEDATCVPTASDFSSPCSTDTEFSEAIFFKCQVLLQFPFLSCHESIDPYSYISSCMNDLCRTDDDETYCRAVTEYARACSHAGYPVRDWRDDFPACTEKCEDSFVHRDCISCCPPTCTFEKDCLGSNLHCLDGCYCPDGLIMENETCISVSNCPCIYHGVAFPVGSKIQQECSNCICIGGIWNCTEHDCPAECSVVGNSHFTTFDGRYFTFLGICQYVLVKGTGKDKFTVILRNAPCGQKLDHACIQSIMLILEDDMNKQVTITRNGDVQIGPNQGLNINGDIEIRNLSSLFVQLKTRFGLKILFAKDGERLYIQVDISWKRRTLGLCGTFNGNLRDDFLSPAGMVEGTPQLHASAWKVSSSCFVPVNIPVVDPCNINQQNVGYASLCDIVNQELFAPCHAYVNPGLYYQLCRFDACKCGSSCLCNALAHYAYICGKHGITVDFRTHISFCAVVCHSGMVYHHCSSTCEHSCASLSALNVCGPECAEGCNCPDGKYFEESVKFCVPLSSCRCYYKGRTFQSGEILPVPSGSCQCLNGTMKCAETATSSAVRVCPEGKTYYDCRYQVPGLPAAGVNCETSCANLAMNFSCVPPPPCASGCICPPGMAEHKGKCYVPDSCPCTWKDREYLSGEVIATPCYTCICRRGIFSCTSYPCPAVCTVYGDRHYYTFDGLEYDYVSDCQAYLVKSTDNSNISIIAENRKCFDNDIVCSKSIFISVGDMEIYFSETSDKQKKSKGQENRSTYQLWKAGYYTVIHFPEQEITILWDKKTTIHVKVGPRWKGKLAGLCGNFDKYTSNDLTTSNNMEVRNAQVFGESWTIGQCKTPNETIKPCEVHQSKFPYAKKECSVLYSDVFAPCRNVIDVTSFVKNCHTDTCNCNLGGDCECLCTSIAAYSHKCCEQGVVIHWRSPSLCPYDCEYYNQGVGEGPYILVSYGQNDTIIGANLTSRKIFPLPKISTYGKVFINFMITPGLFKDKDLSPSLISLESAERPNYFLCVHDNETIYLEQWQASSSFRRRATFFHHQGLWIPGYSAFELHSKKGFFIILTASGVKVSKYNDSEEFKRSSSFSIEELHASVPYRRMCEWRYEPCASPCVSTCSDPEGVTCKFLPPVEGCLPYCPKNMILDEVTLKCVYPEDCIPVMPTESAAGTKAQRTKPLSSTEPGKTQTSVTDTKMMTVTADYPSFGTMVHTLMPSSSSSSECMPRYIEPIDRCSQYVCVNMGWMLYNLSRNCPKNVEKPDCGFRGMPVQVNSDSCCPEWECPCQCSVLSELSIITFDGNNIALYNAASYILVKLPGEIIVAHVEKCPTNQSANSIRKLVPPGGTSGLCFKKLNVTTLTYKVLIDRLARKVVVDSVIQPLPFSKHGFCIQDTGAMYVINTPAGISIKWAHITGIIDIQYGLHSNTSTKTEGLCGMCNGDPFDDLKMQNRTIITHIEEIEAFIRSWEIEKSVDVMIRRPVRNCTEDNCTYCMELLNRKVFIPCHKKVSPQDFCGKMWINNTYFWNYECDALSAYVALCNKHNICIKWRTPDYCSLNCPDGKEYQPCVQPCEAKTCLNKWFHEESPCSYLREDCVCKNGTILHRTDSDLCIPEEKCTCTDNEGQPRSAGEFWKGSIKTCCMYSCLENGSVIAVEPECSEDSPPICEREGEVTINVIQEGACCPKQVCECNMTLCEALIPICKTSEKLVIGYNPLSCCPQYRCECDPSACPNASHPDCREDQFVVEAKQEDPCCFLYLCGKMPYCVIVLVVCESCVEPVPLCNEGEILTVDQSTTHYCCPHYHCVCDENLCSMPLLNCTDDMKLVKENIPGQCCPEWHCECSCENITKPTCKLGELPNIDSNIYTTCGCMHYTCEKEDVCVFQEVTLLNPGQFMIQYLDGDLCYTVQCLQEKDHNTGYHAMDFTVVNCSQQCETHQIYIPSSSHHTCCGTCRNVSCPFYSANGTLAIYEEGSTWNSNCTKYECAKTDTGAVILGSSVACPPFNETECTKNGGTVQIYNDGCCKTCKKEERICQKVTVRTTIRKNDCISQTPINVASCDGKCPSATIFNVNIDSHLRFCKGLVFWRSLRFRNETGAVSLKDSYHMDQAILLLCLLESVFQISKSLDCDQVRRPTRPVLLEWSEFPKGENPELYVVTYQQTDDFHKKNVENISTVVSKPLNSILLEENKSYDVTIEALKNGKILSGKSFKTRGISVNNIKTFVAMTTVSFNWSILANDFSVSISLNNMSRIMQQNDVFSEWDNLTSATLYSFKFEFKQLLLEFISVSQTLDIQVETGLCSQGWLAFKGSCYKISRESKPWGMAQQICELSALGAHLVDIKTEEENAFISSYLQRFNKIIILWTGLNDMKEEGHLVWTDGSPYLGKNDISSLSVIPENETDCYAFQQNPTGPNYFFTGFFCFLSLPYICEYELPPVPDNFMFYVQDIQTTEAVFGWSDLRNWLKSGFELIIKYYLDHLEQHIQSLSRYTTHARVDQLSPGRFYRFLLSASSPSGAYTNLSPILLVETRPLHSQNLEAVHVSSTEIHLQWDPPQNSTSASFHYYLVTILDAETNKWEKLAVEKINTSTIIGNLKPFHQYYIYLQTVAEKGSLSCNEKTILITTAVSPPSRVFIHPEDVQEDSMILNWELPPEGQKSYIQVKPIMDVDETVTFQLNNTQSLKVDLLIPGMTYEIAVATVNNGNMSELKIIQCTLKPKPVEIVVPYEVHSYSVILFIKMPDVGIFDGIYVTSKGGPNATFALKNDDTITIENLIPGTEYDFYVFTISGNMLSSVNHVSAVRTCLAAPTNVREGNITDTSIQIVWDRADGNFQQYEVTCTNCARALMVQKITQEMAVFSSLIPGMLYNFTVRTEKEGFKDSLFEIKGIETEPNSVKYVNHSKDSESITVTWPPAQNIFDGYIVSIVSKSFSKKEILSSSVRIFKFDGLLPGTDYLFNIVTTNGLKRSRPTMLKISTNPDPPSDLQVLGKEEHTIYFSWKVPRGGFDAFQLSYHLRSSETLFTTTVNGNRAVVKNLIPGMEYLFQLKTINGLDSSTAIEKKVNTKPAAICGLTLRMANTSSAALMWNPTRTNFTYYKAFLSNTTFIKEYNISRALSEFTVTSLTAGGIYNFTIQRIRGSVQGVSMHIEIVTEPAKPEGLRASNISSYFFSLHWRLPYGHVDRFQVDLTPEHGFVTILELGGGQYQADFSSTTPGTTYNVTVSSVSSSAYSSPVSRTVTTNVTNPGPPVFLAGERVGSAGILLSWNTPPHPNGRIISYIVKYKEVCPWMQTTYTEVTAKPDSLEVLLTNLNPGTTYEIKVAAENSAGVGVFSDPFLFQTAESAPGKVVNLTVEALNYSAVNLIWFLPRQPNGKITSFKISVKHARSGIVVKDVSVKVEDLLSGRLPECNDNSESFLWSTTTPSTTFGKSTVPSQTTLTPVTIAPSKMSSVWNEPISFVVTNLRPYTTYLFEVSAVTTEAGYIDSAIVRTPESVPEDAPQNFAKGNITAKSFSVSWDPPTIVTGKFSYRVELYGPSGRIVDNSTKDLKFIFNNLIPFTTYDVYVGAETSAGVGPKANLTIFTPAGVPSAVSDLQLVEVEATLIKIVWRKPQQPNGIITQYRVTVIVQNTGEPLENTILTGKIKYLIDSMDPDIINENIQSFTWNTIETATGLYEGSGEMFSTIQTDSPGIFMSLSNDNLPNMDGAEELHSASDNEYAIDISAEELSYVIKGLLPFTNYTISVSAFTMIGEGPPAVLSVRTCEQVPSSVQNIHYKNISSSSVLLYWDPPANPNGKITHYTVYAMELDTKRTFQLITTNNSLFITGLEKYTNYKMRVAASTTVGESALSEENDIFVRTPEDEPGSPPQNVKLLDATATEINLRWSPPDQPNGIITHYEVLYNYANDLFIKNTSNTSILLRGLKPYTAYNISVRAFTRLGHGNQSSFPLSVRTPETVPDTAPENITYRNISSMEIELSFFPPSDPNGIIQKYTVYLRESNGTEQRIINSTLQTLRITGLKKYTKYTVEISASTTKGEGVHSAPHDILTDEDVPSSPPESLSVKQLSGVIVKLSWKPPLEPNGIILYYTVHVWDKMSKRSVNVTETSLQFTDLENNNEYSAYVTASTRFGDGNIKSSTIKFRTSEGAPSDPPKDVTYVNLTSSSILIFWSPPQKPNGIIQYYSIYYKNNSGIFMQGFREEMEDQNGEETADESASARPKLNPSHQPRKPLTVCSRVQKRKKKGTEEDWLMEMYRDNSRKHGHCFVLQREMLEQEYGFDTEAERMLVNFTHYNVDSGADNKSLSAVLDNLAKFSYYTLWLTASTAFGNGNKTSDVIEVYTDQDIPDGPVESLTYQNISSTAINVSWLPPSQPNGIVLFYVSLSLWNIQNHSEILSLITYNTSMVFDKLEKYTDYLLQITPATEKGLSEIHTAGLHIKTDEDVPESAPIITTFKNLSSTSVLLSWDPPLHPSGIIISYDLNLLEPGKSNYFFTSNNSIILEDLLPFTLYSFFAAARTIKGLGPYATLLFYTDESVPLAPPQNLTIVNYTADSVWLKWNPSPQPNGVIKRYTFKIHQGNNENLFFQNVSGSQNEANLVGLEPFSTYFISISAFTKVGNGNQFSNIIKFTTKESVPDIVQNVQCTATSWQSVLVQWDPPSKSNGIITHYIISSEGNSTNFSFYDMVHTVRHLMSNVSYQFKIRAATSAGEGEEQICNASTFPERVPSAPRDIAFSNVQSTSVTLRWITPDSILGYFQNYKITIQLQSMHCEDWEINGCVEYEKVQYSHGNVVGDHIEETVHELKKFRWYRFKVAASTNAGYGSSSPWISTQMLPGSPDGPPENVTVVAVSPHSINISWNEPDIITGPTSYLINITSVDSDNYKAVFLKTNDEDRTLEISDLKAFTKYSVVIIAFTGDVNAAYLEGKASTPVIVSTFETVPKDPPNNITFQKIPNEVTKFQVTFVPPSEPNGNIQIYQAMVYNEEDPSVVQIHNLSVIDKTNKLITAMIEGLKGGYTYNISVYAINSAGAGPKIQLKITMDIKEPPRPKKKPTPVYNKSGALLVTDTTIAIKMPVCYYSDVHGPIKKIQVLVAEAGVQHDGNVTKWYDAYFKKPRPYFTNEGFPNPPCLEGKEGVSVKEDVYVIGADTTCLIPGSEDKICNGPLKPRKQYLFKFRATNVKGQFTDSEYSDPIKTLGEGVAEGSTEAGLAVTLCILSMILLVAAVYAFAKIRKKQKEGGTYSPRDAEIIDTKFKLDQLITVADLELKDERFTRPISKKSFLQHVEELCTNNNLKFQEEFSELPKFLEDLASTDADLPWNRSKNRFPNIKPYNNNRVKLMADAGIPGSDYINASYVSGYLCPNEFIATQGPLPGTVGDFWRMVWETRAKTLVMLTQCFEKGRIRCHQYWPEDNKPVTVFGDIVITKLMEDNQRDWTIREIKIERHGDFMMVRQCNFTSWPEHGVPETTAPLIHFVKLIRASRAHDNTPMVIHCSAGVGRTGVFIALDHLTQHINDHDFVDIYGLVAELRSERMCMVQNLAQYIFLHQCVLDLLTSTGSSQPICFVNYSALQKMDSLDAMEGDVELEWEETTIARISSYDPEQLKRHPLTL</sequence>
<dbReference type="InterPro" id="IPR029021">
    <property type="entry name" value="Prot-tyrosine_phosphatase-like"/>
</dbReference>
<evidence type="ECO:0000256" key="27">
    <source>
        <dbReference type="ARBA" id="ARBA00060472"/>
    </source>
</evidence>
<dbReference type="PANTHER" id="PTHR46957:SF1">
    <property type="entry name" value="PHOSPHATIDYLINOSITOL PHOSPHATASE PTPRQ"/>
    <property type="match status" value="1"/>
</dbReference>
<dbReference type="FunFam" id="2.60.40.10:FF:001645">
    <property type="entry name" value="Protein tyrosine phosphatase, receptor type Q"/>
    <property type="match status" value="1"/>
</dbReference>
<keyword evidence="18 31" id="KW-1015">Disulfide bond</keyword>
<dbReference type="CDD" id="cd14616">
    <property type="entry name" value="R-PTPc-Q"/>
    <property type="match status" value="1"/>
</dbReference>
<dbReference type="STRING" id="8496.A0A151PFP9"/>
<dbReference type="SUPFAM" id="SSF56436">
    <property type="entry name" value="C-type lectin-like"/>
    <property type="match status" value="1"/>
</dbReference>
<feature type="domain" description="EGF-like" evidence="35">
    <location>
        <begin position="68"/>
        <end position="101"/>
    </location>
</feature>
<dbReference type="InterPro" id="IPR036084">
    <property type="entry name" value="Ser_inhib-like_sf"/>
</dbReference>
<dbReference type="SMART" id="SM00832">
    <property type="entry name" value="C8"/>
    <property type="match status" value="4"/>
</dbReference>
<feature type="domain" description="Fibronectin type-III" evidence="40">
    <location>
        <begin position="4966"/>
        <end position="5073"/>
    </location>
</feature>
<dbReference type="InterPro" id="IPR007934">
    <property type="entry name" value="AbfB_ABD"/>
</dbReference>
<evidence type="ECO:0000259" key="41">
    <source>
        <dbReference type="PROSITE" id="PS51233"/>
    </source>
</evidence>
<dbReference type="Pfam" id="PF08742">
    <property type="entry name" value="C8"/>
    <property type="match status" value="4"/>
</dbReference>
<evidence type="ECO:0000256" key="8">
    <source>
        <dbReference type="ARBA" id="ARBA00022475"/>
    </source>
</evidence>
<evidence type="ECO:0000256" key="11">
    <source>
        <dbReference type="ARBA" id="ARBA00022729"/>
    </source>
</evidence>
<dbReference type="GO" id="GO:0034485">
    <property type="term" value="F:phosphatidylinositol-3,4,5-trisphosphate 5-phosphatase activity"/>
    <property type="evidence" value="ECO:0007669"/>
    <property type="project" value="UniProtKB-EC"/>
</dbReference>
<feature type="disulfide bond" evidence="31">
    <location>
        <begin position="72"/>
        <end position="82"/>
    </location>
</feature>
<dbReference type="SUPFAM" id="SSF57567">
    <property type="entry name" value="Serine protease inhibitors"/>
    <property type="match status" value="4"/>
</dbReference>
<dbReference type="FunFam" id="2.60.40.10:FF:001217">
    <property type="entry name" value="phosphatidylinositol phosphatase PTPRQ isoform X2"/>
    <property type="match status" value="1"/>
</dbReference>
<feature type="domain" description="Fibronectin type-III" evidence="40">
    <location>
        <begin position="3494"/>
        <end position="3589"/>
    </location>
</feature>
<evidence type="ECO:0000256" key="2">
    <source>
        <dbReference type="ARBA" id="ARBA00004613"/>
    </source>
</evidence>
<feature type="domain" description="Fibronectin type-III" evidence="40">
    <location>
        <begin position="4013"/>
        <end position="4105"/>
    </location>
</feature>
<dbReference type="SMART" id="SM00034">
    <property type="entry name" value="CLECT"/>
    <property type="match status" value="1"/>
</dbReference>
<dbReference type="PROSITE" id="PS50184">
    <property type="entry name" value="VWFC_2"/>
    <property type="match status" value="1"/>
</dbReference>
<dbReference type="Pfam" id="PF25961">
    <property type="entry name" value="OTOGL_N"/>
    <property type="match status" value="1"/>
</dbReference>
<dbReference type="FunFam" id="2.60.40.10:FF:001474">
    <property type="entry name" value="Protein tyrosine phosphatase, receptor type Q"/>
    <property type="match status" value="1"/>
</dbReference>
<evidence type="ECO:0000256" key="6">
    <source>
        <dbReference type="ARBA" id="ARBA00012981"/>
    </source>
</evidence>
<dbReference type="EC" id="3.1.3.95" evidence="5"/>
<evidence type="ECO:0000256" key="12">
    <source>
        <dbReference type="ARBA" id="ARBA00022737"/>
    </source>
</evidence>
<keyword evidence="11 34" id="KW-0732">Signal</keyword>
<dbReference type="InterPro" id="IPR003961">
    <property type="entry name" value="FN3_dom"/>
</dbReference>
<dbReference type="EC" id="3.1.3.67" evidence="7"/>
<dbReference type="PROSITE" id="PS50026">
    <property type="entry name" value="EGF_3"/>
    <property type="match status" value="1"/>
</dbReference>
<evidence type="ECO:0000259" key="37">
    <source>
        <dbReference type="PROSITE" id="PS50055"/>
    </source>
</evidence>
<keyword evidence="19" id="KW-0675">Receptor</keyword>
<dbReference type="InterPro" id="IPR058754">
    <property type="entry name" value="OTOGL-like_N"/>
</dbReference>
<feature type="domain" description="VWFD" evidence="41">
    <location>
        <begin position="112"/>
        <end position="289"/>
    </location>
</feature>
<feature type="domain" description="Fibronectin type-III" evidence="40">
    <location>
        <begin position="4589"/>
        <end position="4682"/>
    </location>
</feature>
<dbReference type="Gene3D" id="2.60.40.10">
    <property type="entry name" value="Immunoglobulins"/>
    <property type="match status" value="23"/>
</dbReference>
<dbReference type="Gene3D" id="3.90.190.10">
    <property type="entry name" value="Protein tyrosine phosphatase superfamily"/>
    <property type="match status" value="1"/>
</dbReference>
<dbReference type="PROSITE" id="PS50853">
    <property type="entry name" value="FN3"/>
    <property type="match status" value="21"/>
</dbReference>
<evidence type="ECO:0000256" key="25">
    <source>
        <dbReference type="ARBA" id="ARBA00045090"/>
    </source>
</evidence>
<feature type="domain" description="Fibronectin type-III" evidence="40">
    <location>
        <begin position="4393"/>
        <end position="4499"/>
    </location>
</feature>
<evidence type="ECO:0000256" key="4">
    <source>
        <dbReference type="ARBA" id="ARBA00010504"/>
    </source>
</evidence>
<feature type="domain" description="Fibronectin type-III" evidence="40">
    <location>
        <begin position="2784"/>
        <end position="2878"/>
    </location>
</feature>
<dbReference type="SMART" id="SM00194">
    <property type="entry name" value="PTPc"/>
    <property type="match status" value="1"/>
</dbReference>
<dbReference type="SMART" id="SM00216">
    <property type="entry name" value="VWD"/>
    <property type="match status" value="4"/>
</dbReference>
<dbReference type="InterPro" id="IPR036116">
    <property type="entry name" value="FN3_sf"/>
</dbReference>
<dbReference type="InterPro" id="IPR058755">
    <property type="entry name" value="Fn1-VW_OTOGL"/>
</dbReference>
<keyword evidence="31" id="KW-0245">EGF-like domain</keyword>
<evidence type="ECO:0000256" key="9">
    <source>
        <dbReference type="ARBA" id="ARBA00022525"/>
    </source>
</evidence>
<dbReference type="InterPro" id="IPR000387">
    <property type="entry name" value="Tyr_Pase_dom"/>
</dbReference>
<evidence type="ECO:0000256" key="21">
    <source>
        <dbReference type="ARBA" id="ARBA00023264"/>
    </source>
</evidence>
<feature type="domain" description="VWFD" evidence="41">
    <location>
        <begin position="1543"/>
        <end position="1732"/>
    </location>
</feature>
<dbReference type="InterPro" id="IPR001304">
    <property type="entry name" value="C-type_lectin-like"/>
</dbReference>
<evidence type="ECO:0000256" key="16">
    <source>
        <dbReference type="ARBA" id="ARBA00023098"/>
    </source>
</evidence>
<dbReference type="InterPro" id="IPR014853">
    <property type="entry name" value="VWF/SSPO/ZAN-like_Cys-rich_dom"/>
</dbReference>
<evidence type="ECO:0000256" key="33">
    <source>
        <dbReference type="SAM" id="Phobius"/>
    </source>
</evidence>
<dbReference type="Gene3D" id="2.80.10.50">
    <property type="match status" value="1"/>
</dbReference>
<reference evidence="42 43" key="1">
    <citation type="journal article" date="2012" name="Genome Biol.">
        <title>Sequencing three crocodilian genomes to illuminate the evolution of archosaurs and amniotes.</title>
        <authorList>
            <person name="St John J.A."/>
            <person name="Braun E.L."/>
            <person name="Isberg S.R."/>
            <person name="Miles L.G."/>
            <person name="Chong A.Y."/>
            <person name="Gongora J."/>
            <person name="Dalzell P."/>
            <person name="Moran C."/>
            <person name="Bed'hom B."/>
            <person name="Abzhanov A."/>
            <person name="Burgess S.C."/>
            <person name="Cooksey A.M."/>
            <person name="Castoe T.A."/>
            <person name="Crawford N.G."/>
            <person name="Densmore L.D."/>
            <person name="Drew J.C."/>
            <person name="Edwards S.V."/>
            <person name="Faircloth B.C."/>
            <person name="Fujita M.K."/>
            <person name="Greenwold M.J."/>
            <person name="Hoffmann F.G."/>
            <person name="Howard J.M."/>
            <person name="Iguchi T."/>
            <person name="Janes D.E."/>
            <person name="Khan S.Y."/>
            <person name="Kohno S."/>
            <person name="de Koning A.J."/>
            <person name="Lance S.L."/>
            <person name="McCarthy F.M."/>
            <person name="McCormack J.E."/>
            <person name="Merchant M.E."/>
            <person name="Peterson D.G."/>
            <person name="Pollock D.D."/>
            <person name="Pourmand N."/>
            <person name="Raney B.J."/>
            <person name="Roessler K.A."/>
            <person name="Sanford J.R."/>
            <person name="Sawyer R.H."/>
            <person name="Schmidt C.J."/>
            <person name="Triplett E.W."/>
            <person name="Tuberville T.D."/>
            <person name="Venegas-Anaya M."/>
            <person name="Howard J.T."/>
            <person name="Jarvis E.D."/>
            <person name="Guillette L.J.Jr."/>
            <person name="Glenn T.C."/>
            <person name="Green R.E."/>
            <person name="Ray D.A."/>
        </authorList>
    </citation>
    <scope>NUCLEOTIDE SEQUENCE [LARGE SCALE GENOMIC DNA]</scope>
    <source>
        <strain evidence="42">KSC_2009_1</strain>
    </source>
</reference>
<proteinExistence type="inferred from homology"/>
<dbReference type="PROSITE" id="PS50056">
    <property type="entry name" value="TYR_PHOSPHATASE_2"/>
    <property type="match status" value="1"/>
</dbReference>
<dbReference type="GO" id="GO:0004725">
    <property type="term" value="F:protein tyrosine phosphatase activity"/>
    <property type="evidence" value="ECO:0007669"/>
    <property type="project" value="InterPro"/>
</dbReference>
<feature type="compositionally biased region" description="Polar residues" evidence="32">
    <location>
        <begin position="1436"/>
        <end position="1448"/>
    </location>
</feature>
<feature type="signal peptide" evidence="34">
    <location>
        <begin position="1"/>
        <end position="21"/>
    </location>
</feature>
<feature type="domain" description="C-type lectin" evidence="36">
    <location>
        <begin position="2560"/>
        <end position="2683"/>
    </location>
</feature>
<dbReference type="InterPro" id="IPR016186">
    <property type="entry name" value="C-type_lectin-like/link_sf"/>
</dbReference>
<dbReference type="Gene3D" id="2.10.25.10">
    <property type="entry name" value="Laminin"/>
    <property type="match status" value="3"/>
</dbReference>
<dbReference type="CDD" id="cd00063">
    <property type="entry name" value="FN3"/>
    <property type="match status" value="21"/>
</dbReference>
<dbReference type="SUPFAM" id="SSF52799">
    <property type="entry name" value="(Phosphotyrosine protein) phosphatases II"/>
    <property type="match status" value="1"/>
</dbReference>
<feature type="domain" description="Fibronectin type-III" evidence="40">
    <location>
        <begin position="2689"/>
        <end position="2783"/>
    </location>
</feature>
<accession>A0A151PFP9</accession>
<dbReference type="GO" id="GO:0016324">
    <property type="term" value="C:apical plasma membrane"/>
    <property type="evidence" value="ECO:0007669"/>
    <property type="project" value="UniProtKB-SubCell"/>
</dbReference>
<dbReference type="CDD" id="cd19941">
    <property type="entry name" value="TIL"/>
    <property type="match status" value="5"/>
</dbReference>
<feature type="transmembrane region" description="Helical" evidence="33">
    <location>
        <begin position="5443"/>
        <end position="5465"/>
    </location>
</feature>
<comment type="subunit">
    <text evidence="28">Interacts with TPRN. TPRN, CLIC5 and PTPQR form concentric rings at the base of stereocilia and may form a complex.</text>
</comment>
<evidence type="ECO:0000259" key="39">
    <source>
        <dbReference type="PROSITE" id="PS50184"/>
    </source>
</evidence>
<dbReference type="GO" id="GO:0016314">
    <property type="term" value="F:phosphatidylinositol-3,4,5-trisphosphate 3-phosphatase activity"/>
    <property type="evidence" value="ECO:0007669"/>
    <property type="project" value="UniProtKB-EC"/>
</dbReference>
<evidence type="ECO:0000256" key="29">
    <source>
        <dbReference type="ARBA" id="ARBA00071873"/>
    </source>
</evidence>
<dbReference type="FunFam" id="2.60.40.10:FF:000869">
    <property type="entry name" value="Protein tyrosine phosphatase, receptor type Q"/>
    <property type="match status" value="1"/>
</dbReference>
<feature type="domain" description="Fibronectin type-III" evidence="40">
    <location>
        <begin position="2879"/>
        <end position="2967"/>
    </location>
</feature>